<dbReference type="RefSeq" id="XP_025601416.1">
    <property type="nucleotide sequence ID" value="XM_025739941.1"/>
</dbReference>
<evidence type="ECO:0000313" key="2">
    <source>
        <dbReference type="EMBL" id="PWO01138.1"/>
    </source>
</evidence>
<name>A0A316ZH89_9BASI</name>
<dbReference type="GeneID" id="37267487"/>
<protein>
    <submittedName>
        <fullName evidence="2">Uncharacterized protein</fullName>
    </submittedName>
</protein>
<sequence>MSASVRSASPRTRACVSHSPLAGRDSLGSSHDLLGVADVRVLAALVALLGGGNAGLERGAVAARLAARLLGDLLQRRRLVLGAVRLRGERLVQRSASARVVRRSAARLRGSSWQLESQQHTAAAQMACKQPQCRAESGSATSLALAPCASLRCCRKHLLSLLACSLLTHATRTLLPSGASSCRSRLSVLPWATSSKSEPAVASSTRGLPVPLRSPWPAPWPWSSWPWPPAFLDGGAVR</sequence>
<feature type="region of interest" description="Disordered" evidence="1">
    <location>
        <begin position="1"/>
        <end position="21"/>
    </location>
</feature>
<evidence type="ECO:0000313" key="3">
    <source>
        <dbReference type="Proteomes" id="UP000245946"/>
    </source>
</evidence>
<dbReference type="EMBL" id="KZ819283">
    <property type="protein sequence ID" value="PWO01138.1"/>
    <property type="molecule type" value="Genomic_DNA"/>
</dbReference>
<accession>A0A316ZH89</accession>
<dbReference type="AlphaFoldDB" id="A0A316ZH89"/>
<keyword evidence="3" id="KW-1185">Reference proteome</keyword>
<organism evidence="2 3">
    <name type="scientific">Tilletiopsis washingtonensis</name>
    <dbReference type="NCBI Taxonomy" id="58919"/>
    <lineage>
        <taxon>Eukaryota</taxon>
        <taxon>Fungi</taxon>
        <taxon>Dikarya</taxon>
        <taxon>Basidiomycota</taxon>
        <taxon>Ustilaginomycotina</taxon>
        <taxon>Exobasidiomycetes</taxon>
        <taxon>Entylomatales</taxon>
        <taxon>Entylomatales incertae sedis</taxon>
        <taxon>Tilletiopsis</taxon>
    </lineage>
</organism>
<gene>
    <name evidence="2" type="ORF">FA09DRAFT_2893</name>
</gene>
<dbReference type="Proteomes" id="UP000245946">
    <property type="component" value="Unassembled WGS sequence"/>
</dbReference>
<feature type="compositionally biased region" description="Polar residues" evidence="1">
    <location>
        <begin position="1"/>
        <end position="10"/>
    </location>
</feature>
<proteinExistence type="predicted"/>
<evidence type="ECO:0000256" key="1">
    <source>
        <dbReference type="SAM" id="MobiDB-lite"/>
    </source>
</evidence>
<reference evidence="2 3" key="1">
    <citation type="journal article" date="2018" name="Mol. Biol. Evol.">
        <title>Broad Genomic Sampling Reveals a Smut Pathogenic Ancestry of the Fungal Clade Ustilaginomycotina.</title>
        <authorList>
            <person name="Kijpornyongpan T."/>
            <person name="Mondo S.J."/>
            <person name="Barry K."/>
            <person name="Sandor L."/>
            <person name="Lee J."/>
            <person name="Lipzen A."/>
            <person name="Pangilinan J."/>
            <person name="LaButti K."/>
            <person name="Hainaut M."/>
            <person name="Henrissat B."/>
            <person name="Grigoriev I.V."/>
            <person name="Spatafora J.W."/>
            <person name="Aime M.C."/>
        </authorList>
    </citation>
    <scope>NUCLEOTIDE SEQUENCE [LARGE SCALE GENOMIC DNA]</scope>
    <source>
        <strain evidence="2 3">MCA 4186</strain>
    </source>
</reference>